<dbReference type="Proteomes" id="UP001328107">
    <property type="component" value="Unassembled WGS sequence"/>
</dbReference>
<dbReference type="AlphaFoldDB" id="A0AAN5I4Z6"/>
<keyword evidence="2" id="KW-1185">Reference proteome</keyword>
<gene>
    <name evidence="1" type="ORF">PMAYCL1PPCAC_22618</name>
</gene>
<evidence type="ECO:0000313" key="2">
    <source>
        <dbReference type="Proteomes" id="UP001328107"/>
    </source>
</evidence>
<dbReference type="EMBL" id="BTRK01000005">
    <property type="protein sequence ID" value="GMR52423.1"/>
    <property type="molecule type" value="Genomic_DNA"/>
</dbReference>
<sequence length="120" mass="13872">LVTVYSYAKSLREPWNSYWYRKRLTGCIPGDEGIPFLGNIFEVGHDSEEFTRKIIDRAKVAREPWNGEIIKLWILHEVNIFPLTGKLLQSVLESSEEINKGKGYEIFQPFLRLGLIVSCV</sequence>
<protein>
    <recommendedName>
        <fullName evidence="3">Cytochrome P450</fullName>
    </recommendedName>
</protein>
<feature type="non-terminal residue" evidence="1">
    <location>
        <position position="1"/>
    </location>
</feature>
<feature type="non-terminal residue" evidence="1">
    <location>
        <position position="120"/>
    </location>
</feature>
<evidence type="ECO:0000313" key="1">
    <source>
        <dbReference type="EMBL" id="GMR52423.1"/>
    </source>
</evidence>
<comment type="caution">
    <text evidence="1">The sequence shown here is derived from an EMBL/GenBank/DDBJ whole genome shotgun (WGS) entry which is preliminary data.</text>
</comment>
<name>A0AAN5I4Z6_9BILA</name>
<accession>A0AAN5I4Z6</accession>
<organism evidence="1 2">
    <name type="scientific">Pristionchus mayeri</name>
    <dbReference type="NCBI Taxonomy" id="1317129"/>
    <lineage>
        <taxon>Eukaryota</taxon>
        <taxon>Metazoa</taxon>
        <taxon>Ecdysozoa</taxon>
        <taxon>Nematoda</taxon>
        <taxon>Chromadorea</taxon>
        <taxon>Rhabditida</taxon>
        <taxon>Rhabditina</taxon>
        <taxon>Diplogasteromorpha</taxon>
        <taxon>Diplogasteroidea</taxon>
        <taxon>Neodiplogasteridae</taxon>
        <taxon>Pristionchus</taxon>
    </lineage>
</organism>
<proteinExistence type="predicted"/>
<evidence type="ECO:0008006" key="3">
    <source>
        <dbReference type="Google" id="ProtNLM"/>
    </source>
</evidence>
<reference evidence="2" key="1">
    <citation type="submission" date="2022-10" db="EMBL/GenBank/DDBJ databases">
        <title>Genome assembly of Pristionchus species.</title>
        <authorList>
            <person name="Yoshida K."/>
            <person name="Sommer R.J."/>
        </authorList>
    </citation>
    <scope>NUCLEOTIDE SEQUENCE [LARGE SCALE GENOMIC DNA]</scope>
    <source>
        <strain evidence="2">RS5460</strain>
    </source>
</reference>